<reference evidence="1 2" key="1">
    <citation type="submission" date="2012-08" db="EMBL/GenBank/DDBJ databases">
        <authorList>
            <person name="Gan P.H.P."/>
            <person name="Ikeda K."/>
            <person name="Irieda H."/>
            <person name="Narusaka M."/>
            <person name="O'Connell R.J."/>
            <person name="Narusaka Y."/>
            <person name="Takano Y."/>
            <person name="Kubo Y."/>
            <person name="Shirasu K."/>
        </authorList>
    </citation>
    <scope>NUCLEOTIDE SEQUENCE [LARGE SCALE GENOMIC DNA]</scope>
    <source>
        <strain evidence="1 2">Nara gc5</strain>
    </source>
</reference>
<dbReference type="GeneID" id="90980316"/>
<dbReference type="EMBL" id="ANPB02000008">
    <property type="protein sequence ID" value="KAF4477409.1"/>
    <property type="molecule type" value="Genomic_DNA"/>
</dbReference>
<dbReference type="RefSeq" id="XP_066007603.1">
    <property type="nucleotide sequence ID" value="XM_066152935.1"/>
</dbReference>
<dbReference type="Proteomes" id="UP000011096">
    <property type="component" value="Unassembled WGS sequence"/>
</dbReference>
<organism evidence="1 2">
    <name type="scientific">Colletotrichum fructicola (strain Nara gc5)</name>
    <name type="common">Anthracnose fungus</name>
    <name type="synonym">Colletotrichum gloeosporioides (strain Nara gc5)</name>
    <dbReference type="NCBI Taxonomy" id="1213859"/>
    <lineage>
        <taxon>Eukaryota</taxon>
        <taxon>Fungi</taxon>
        <taxon>Dikarya</taxon>
        <taxon>Ascomycota</taxon>
        <taxon>Pezizomycotina</taxon>
        <taxon>Sordariomycetes</taxon>
        <taxon>Hypocreomycetidae</taxon>
        <taxon>Glomerellales</taxon>
        <taxon>Glomerellaceae</taxon>
        <taxon>Colletotrichum</taxon>
        <taxon>Colletotrichum gloeosporioides species complex</taxon>
    </lineage>
</organism>
<sequence>MTAGSSGVHGGAHLCTGGASSAQGAEVAALCTEASAEKSQQSAIDSLVAASIAGGPHTNTLVSAVFGTGATSSSSCFVTYPLRYGDPATGLLTVYTALKRPGNSLSNSSNSFFRSTSWSELTPKTSVMAVLSCGLRRMPCASW</sequence>
<proteinExistence type="predicted"/>
<name>A0A7J6IKW2_COLFN</name>
<comment type="caution">
    <text evidence="1">The sequence shown here is derived from an EMBL/GenBank/DDBJ whole genome shotgun (WGS) entry which is preliminary data.</text>
</comment>
<evidence type="ECO:0000313" key="1">
    <source>
        <dbReference type="EMBL" id="KAF4477409.1"/>
    </source>
</evidence>
<protein>
    <submittedName>
        <fullName evidence="1">Uncharacterized protein</fullName>
    </submittedName>
</protein>
<accession>A0A7J6IKW2</accession>
<dbReference type="InParanoid" id="A0A7J6IKW2"/>
<dbReference type="AlphaFoldDB" id="A0A7J6IKW2"/>
<reference evidence="1 2" key="2">
    <citation type="submission" date="2020-04" db="EMBL/GenBank/DDBJ databases">
        <title>Genome sequencing and assembly of multiple isolates from the Colletotrichum gloeosporioides species complex.</title>
        <authorList>
            <person name="Gan P."/>
            <person name="Shirasu K."/>
        </authorList>
    </citation>
    <scope>NUCLEOTIDE SEQUENCE [LARGE SCALE GENOMIC DNA]</scope>
    <source>
        <strain evidence="1 2">Nara gc5</strain>
    </source>
</reference>
<gene>
    <name evidence="1" type="ORF">CGGC5_v013519</name>
</gene>
<evidence type="ECO:0000313" key="2">
    <source>
        <dbReference type="Proteomes" id="UP000011096"/>
    </source>
</evidence>
<keyword evidence="2" id="KW-1185">Reference proteome</keyword>